<feature type="transmembrane region" description="Helical" evidence="1">
    <location>
        <begin position="21"/>
        <end position="42"/>
    </location>
</feature>
<proteinExistence type="predicted"/>
<feature type="transmembrane region" description="Helical" evidence="1">
    <location>
        <begin position="162"/>
        <end position="185"/>
    </location>
</feature>
<feature type="transmembrane region" description="Helical" evidence="1">
    <location>
        <begin position="48"/>
        <end position="72"/>
    </location>
</feature>
<feature type="transmembrane region" description="Helical" evidence="1">
    <location>
        <begin position="261"/>
        <end position="291"/>
    </location>
</feature>
<accession>A0AAV7JVC0</accession>
<protein>
    <submittedName>
        <fullName evidence="2">Uncharacterized protein</fullName>
    </submittedName>
</protein>
<keyword evidence="1" id="KW-1133">Transmembrane helix</keyword>
<feature type="transmembrane region" description="Helical" evidence="1">
    <location>
        <begin position="116"/>
        <end position="135"/>
    </location>
</feature>
<comment type="caution">
    <text evidence="2">The sequence shown here is derived from an EMBL/GenBank/DDBJ whole genome shotgun (WGS) entry which is preliminary data.</text>
</comment>
<dbReference type="Proteomes" id="UP001165289">
    <property type="component" value="Unassembled WGS sequence"/>
</dbReference>
<dbReference type="EMBL" id="JAKMXF010000299">
    <property type="protein sequence ID" value="KAI6652340.1"/>
    <property type="molecule type" value="Genomic_DNA"/>
</dbReference>
<reference evidence="2 3" key="1">
    <citation type="journal article" date="2023" name="BMC Biol.">
        <title>The compact genome of the sponge Oopsacas minuta (Hexactinellida) is lacking key metazoan core genes.</title>
        <authorList>
            <person name="Santini S."/>
            <person name="Schenkelaars Q."/>
            <person name="Jourda C."/>
            <person name="Duchesne M."/>
            <person name="Belahbib H."/>
            <person name="Rocher C."/>
            <person name="Selva M."/>
            <person name="Riesgo A."/>
            <person name="Vervoort M."/>
            <person name="Leys S.P."/>
            <person name="Kodjabachian L."/>
            <person name="Le Bivic A."/>
            <person name="Borchiellini C."/>
            <person name="Claverie J.M."/>
            <person name="Renard E."/>
        </authorList>
    </citation>
    <scope>NUCLEOTIDE SEQUENCE [LARGE SCALE GENOMIC DNA]</scope>
    <source>
        <strain evidence="2">SPO-2</strain>
    </source>
</reference>
<dbReference type="AlphaFoldDB" id="A0AAV7JVC0"/>
<keyword evidence="1" id="KW-0812">Transmembrane</keyword>
<feature type="transmembrane region" description="Helical" evidence="1">
    <location>
        <begin position="93"/>
        <end position="110"/>
    </location>
</feature>
<sequence>MNVVSGTYHLFSQKRFRPHRLCGALYLTQFLIATLAEFSPALQKLTHPYIHVTLPITGCLQAIIACRTFTFLPTTKGEVQGYFSDKRTMSYDFILENVYFSGLIVFQSLYCYYPELFHAFPIVEVIFVFLPYFVIRPFFPKTSFRQSLSKTYGGEVSDRNKFFIYANVYFVKVFYIAGKHISGYYINYLLYTNNIPGSYDRTMRLLFLLAGWGATIAVFLHTLKFKHYLSARMAMLLYTGSFPLFYAAYASLYQLALLQPIILLICAVGILINFMPVYVQVLYQCFACLVLSNMK</sequence>
<keyword evidence="1" id="KW-0472">Membrane</keyword>
<evidence type="ECO:0000313" key="3">
    <source>
        <dbReference type="Proteomes" id="UP001165289"/>
    </source>
</evidence>
<evidence type="ECO:0000256" key="1">
    <source>
        <dbReference type="SAM" id="Phobius"/>
    </source>
</evidence>
<evidence type="ECO:0000313" key="2">
    <source>
        <dbReference type="EMBL" id="KAI6652340.1"/>
    </source>
</evidence>
<feature type="transmembrane region" description="Helical" evidence="1">
    <location>
        <begin position="205"/>
        <end position="223"/>
    </location>
</feature>
<organism evidence="2 3">
    <name type="scientific">Oopsacas minuta</name>
    <dbReference type="NCBI Taxonomy" id="111878"/>
    <lineage>
        <taxon>Eukaryota</taxon>
        <taxon>Metazoa</taxon>
        <taxon>Porifera</taxon>
        <taxon>Hexactinellida</taxon>
        <taxon>Hexasterophora</taxon>
        <taxon>Lyssacinosida</taxon>
        <taxon>Leucopsacidae</taxon>
        <taxon>Oopsacas</taxon>
    </lineage>
</organism>
<name>A0AAV7JVC0_9METZ</name>
<gene>
    <name evidence="2" type="ORF">LOD99_7354</name>
</gene>
<keyword evidence="3" id="KW-1185">Reference proteome</keyword>
<feature type="transmembrane region" description="Helical" evidence="1">
    <location>
        <begin position="235"/>
        <end position="255"/>
    </location>
</feature>